<dbReference type="SUPFAM" id="SSF51905">
    <property type="entry name" value="FAD/NAD(P)-binding domain"/>
    <property type="match status" value="1"/>
</dbReference>
<dbReference type="RefSeq" id="WP_035738968.1">
    <property type="nucleotide sequence ID" value="NZ_JRLY01000001.1"/>
</dbReference>
<dbReference type="Pfam" id="PF01494">
    <property type="entry name" value="FAD_binding_3"/>
    <property type="match status" value="2"/>
</dbReference>
<feature type="binding site" evidence="5">
    <location>
        <position position="57"/>
    </location>
    <ligand>
        <name>FAD</name>
        <dbReference type="ChEBI" id="CHEBI:57692"/>
    </ligand>
</feature>
<feature type="binding site" evidence="5">
    <location>
        <position position="120"/>
    </location>
    <ligand>
        <name>FAD</name>
        <dbReference type="ChEBI" id="CHEBI:57692"/>
    </ligand>
</feature>
<dbReference type="EC" id="1.14.13.-" evidence="5"/>
<dbReference type="STRING" id="1121898.GCA_000422725_00622"/>
<proteinExistence type="inferred from homology"/>
<dbReference type="GO" id="GO:0004497">
    <property type="term" value="F:monooxygenase activity"/>
    <property type="evidence" value="ECO:0007669"/>
    <property type="project" value="UniProtKB-UniRule"/>
</dbReference>
<reference evidence="7 8" key="1">
    <citation type="submission" date="2013-09" db="EMBL/GenBank/DDBJ databases">
        <authorList>
            <person name="Zeng Z."/>
            <person name="Chen C."/>
        </authorList>
    </citation>
    <scope>NUCLEOTIDE SEQUENCE [LARGE SCALE GENOMIC DNA]</scope>
    <source>
        <strain evidence="7 8">WB 4.1-42</strain>
    </source>
</reference>
<dbReference type="GO" id="GO:0071949">
    <property type="term" value="F:FAD binding"/>
    <property type="evidence" value="ECO:0007669"/>
    <property type="project" value="InterPro"/>
</dbReference>
<feature type="domain" description="FAD-binding" evidence="6">
    <location>
        <begin position="306"/>
        <end position="359"/>
    </location>
</feature>
<evidence type="ECO:0000256" key="1">
    <source>
        <dbReference type="ARBA" id="ARBA00022630"/>
    </source>
</evidence>
<feature type="domain" description="FAD-binding" evidence="6">
    <location>
        <begin position="14"/>
        <end position="180"/>
    </location>
</feature>
<keyword evidence="8" id="KW-1185">Reference proteome</keyword>
<protein>
    <recommendedName>
        <fullName evidence="5">Flavin-dependent monooxygenase</fullName>
    </recommendedName>
    <alternativeName>
        <fullName evidence="5">TetX monooxygenase</fullName>
        <shortName evidence="5">TetX</shortName>
        <ecNumber evidence="5">1.14.13.-</ecNumber>
    </alternativeName>
</protein>
<dbReference type="PANTHER" id="PTHR46972">
    <property type="entry name" value="MONOOXYGENASE ASQM-RELATED"/>
    <property type="match status" value="1"/>
</dbReference>
<comment type="cofactor">
    <cofactor evidence="5">
        <name>FAD</name>
        <dbReference type="ChEBI" id="CHEBI:57692"/>
    </cofactor>
</comment>
<keyword evidence="2 5" id="KW-0274">FAD</keyword>
<name>A0A0A2MPW4_9FLAO</name>
<dbReference type="AlphaFoldDB" id="A0A0A2MPW4"/>
<dbReference type="InterPro" id="IPR043683">
    <property type="entry name" value="TetX_monooxygenase"/>
</dbReference>
<dbReference type="GO" id="GO:0046677">
    <property type="term" value="P:response to antibiotic"/>
    <property type="evidence" value="ECO:0007669"/>
    <property type="project" value="InterPro"/>
</dbReference>
<evidence type="ECO:0000313" key="7">
    <source>
        <dbReference type="EMBL" id="KGO94677.1"/>
    </source>
</evidence>
<feature type="binding site" evidence="5">
    <location>
        <position position="50"/>
    </location>
    <ligand>
        <name>NADPH</name>
        <dbReference type="ChEBI" id="CHEBI:57783"/>
    </ligand>
</feature>
<organism evidence="7 8">
    <name type="scientific">Flavobacterium subsaxonicum WB 4.1-42 = DSM 21790</name>
    <dbReference type="NCBI Taxonomy" id="1121898"/>
    <lineage>
        <taxon>Bacteria</taxon>
        <taxon>Pseudomonadati</taxon>
        <taxon>Bacteroidota</taxon>
        <taxon>Flavobacteriia</taxon>
        <taxon>Flavobacteriales</taxon>
        <taxon>Flavobacteriaceae</taxon>
        <taxon>Flavobacterium</taxon>
    </lineage>
</organism>
<comment type="subunit">
    <text evidence="5">Monomer.</text>
</comment>
<keyword evidence="3 5" id="KW-0560">Oxidoreductase</keyword>
<dbReference type="Proteomes" id="UP000030111">
    <property type="component" value="Unassembled WGS sequence"/>
</dbReference>
<dbReference type="HAMAP" id="MF_00845">
    <property type="entry name" value="TetX_monooxygenase"/>
    <property type="match status" value="1"/>
</dbReference>
<keyword evidence="5" id="KW-0521">NADP</keyword>
<evidence type="ECO:0000256" key="5">
    <source>
        <dbReference type="HAMAP-Rule" id="MF_00845"/>
    </source>
</evidence>
<keyword evidence="5" id="KW-0547">Nucleotide-binding</keyword>
<dbReference type="EMBL" id="JRLY01000001">
    <property type="protein sequence ID" value="KGO94677.1"/>
    <property type="molecule type" value="Genomic_DNA"/>
</dbReference>
<evidence type="ECO:0000256" key="4">
    <source>
        <dbReference type="ARBA" id="ARBA00023033"/>
    </source>
</evidence>
<dbReference type="PANTHER" id="PTHR46972:SF1">
    <property type="entry name" value="FAD DEPENDENT OXIDOREDUCTASE DOMAIN-CONTAINING PROTEIN"/>
    <property type="match status" value="1"/>
</dbReference>
<accession>A0A0A2MPW4</accession>
<dbReference type="eggNOG" id="COG0654">
    <property type="taxonomic scope" value="Bacteria"/>
</dbReference>
<dbReference type="Gene3D" id="3.50.50.60">
    <property type="entry name" value="FAD/NAD(P)-binding domain"/>
    <property type="match status" value="1"/>
</dbReference>
<keyword evidence="1 5" id="KW-0285">Flavoprotein</keyword>
<dbReference type="GO" id="GO:0005737">
    <property type="term" value="C:cytoplasm"/>
    <property type="evidence" value="ECO:0007669"/>
    <property type="project" value="UniProtKB-SubCell"/>
</dbReference>
<comment type="subcellular location">
    <subcellularLocation>
        <location evidence="5">Cytoplasm</location>
    </subcellularLocation>
</comment>
<sequence length="394" mass="43599">METLKEINLLQNKKIAIIGGGPGGLTLARLLQLKGADVKVYERDVNREARVQGAIVDLHFDSGLKVIEAAGLMDAFKASYMAGADKYRMVDKDANICLDETNTDVEDDFGSEYFRPEIDRGELRNLLIESLLPDTVVWNSQLENMELADTTWILKFKNGTAANADIVIGSDGYRSKVRPYVTDVKALYSGATIIQGEIDHPETNCPEMYNLVNKANLIAMDTGKTIAAQPRGDGGLTFYAAALYPENWVQASGVDFNKSDEVYTYLVNYYKGWNPIFYTLFKACLNFIPRPLNYFPIDQNWKAKANITLIGDAAHLMPPSGEGVNTAMLDALDLSESLTGKYPNLEAAIAAYEQQMRSRAAILGKEALESIKDFASPSEESINKLVQQFNTIKS</sequence>
<comment type="domain">
    <text evidence="5">Consists of an N-terminal FAD-binding domain with a Rossman fold and a C-terminal substrate-binding domain.</text>
</comment>
<gene>
    <name evidence="7" type="ORF">Q766_00735</name>
</gene>
<comment type="caution">
    <text evidence="7">The sequence shown here is derived from an EMBL/GenBank/DDBJ whole genome shotgun (WGS) entry which is preliminary data.</text>
</comment>
<feature type="binding site" evidence="5">
    <location>
        <position position="312"/>
    </location>
    <ligand>
        <name>FAD</name>
        <dbReference type="ChEBI" id="CHEBI:57692"/>
    </ligand>
</feature>
<dbReference type="InterPro" id="IPR002938">
    <property type="entry name" value="FAD-bd"/>
</dbReference>
<dbReference type="InterPro" id="IPR036188">
    <property type="entry name" value="FAD/NAD-bd_sf"/>
</dbReference>
<comment type="function">
    <text evidence="5">An FAD-requiring monooxygenase active on some tetracycline antibiotic derivatives, which leads to their inactivation. Hydroxylates carbon 11a of tetracycline and some analogs.</text>
</comment>
<comment type="similarity">
    <text evidence="5">Belongs to the aromatic-ring hydroxylase family. TetX subfamily.</text>
</comment>
<keyword evidence="5" id="KW-0963">Cytoplasm</keyword>
<evidence type="ECO:0000313" key="8">
    <source>
        <dbReference type="Proteomes" id="UP000030111"/>
    </source>
</evidence>
<comment type="catalytic activity">
    <reaction evidence="5">
        <text>a tetracycline + NADPH + O2 + H(+) = an 11a-hydroxytetracycline + NADP(+) + H2O</text>
        <dbReference type="Rhea" id="RHEA:61444"/>
        <dbReference type="ChEBI" id="CHEBI:15377"/>
        <dbReference type="ChEBI" id="CHEBI:15378"/>
        <dbReference type="ChEBI" id="CHEBI:15379"/>
        <dbReference type="ChEBI" id="CHEBI:57783"/>
        <dbReference type="ChEBI" id="CHEBI:58349"/>
        <dbReference type="ChEBI" id="CHEBI:144644"/>
        <dbReference type="ChEBI" id="CHEBI:144645"/>
    </reaction>
</comment>
<evidence type="ECO:0000259" key="6">
    <source>
        <dbReference type="Pfam" id="PF01494"/>
    </source>
</evidence>
<evidence type="ECO:0000256" key="3">
    <source>
        <dbReference type="ARBA" id="ARBA00023002"/>
    </source>
</evidence>
<dbReference type="PRINTS" id="PR00420">
    <property type="entry name" value="RNGMNOXGNASE"/>
</dbReference>
<keyword evidence="4 5" id="KW-0503">Monooxygenase</keyword>
<dbReference type="OrthoDB" id="9782160at2"/>
<evidence type="ECO:0000256" key="2">
    <source>
        <dbReference type="ARBA" id="ARBA00022827"/>
    </source>
</evidence>